<gene>
    <name evidence="1" type="ORF">PoB_006376800</name>
</gene>
<protein>
    <submittedName>
        <fullName evidence="1">Uncharacterized protein</fullName>
    </submittedName>
</protein>
<comment type="caution">
    <text evidence="1">The sequence shown here is derived from an EMBL/GenBank/DDBJ whole genome shotgun (WGS) entry which is preliminary data.</text>
</comment>
<evidence type="ECO:0000313" key="2">
    <source>
        <dbReference type="Proteomes" id="UP000735302"/>
    </source>
</evidence>
<proteinExistence type="predicted"/>
<sequence>MLLIYTLERVSDRDDTWTTKGNVAENLTMAGSILGKGVRSPMFSSAGILCPAKCTAYSSLTPTRRGSKKIETDTGLLSMASN</sequence>
<dbReference type="EMBL" id="BLXT01007182">
    <property type="protein sequence ID" value="GFO37263.1"/>
    <property type="molecule type" value="Genomic_DNA"/>
</dbReference>
<dbReference type="Proteomes" id="UP000735302">
    <property type="component" value="Unassembled WGS sequence"/>
</dbReference>
<dbReference type="AlphaFoldDB" id="A0AAV4CZE9"/>
<reference evidence="1 2" key="1">
    <citation type="journal article" date="2021" name="Elife">
        <title>Chloroplast acquisition without the gene transfer in kleptoplastic sea slugs, Plakobranchus ocellatus.</title>
        <authorList>
            <person name="Maeda T."/>
            <person name="Takahashi S."/>
            <person name="Yoshida T."/>
            <person name="Shimamura S."/>
            <person name="Takaki Y."/>
            <person name="Nagai Y."/>
            <person name="Toyoda A."/>
            <person name="Suzuki Y."/>
            <person name="Arimoto A."/>
            <person name="Ishii H."/>
            <person name="Satoh N."/>
            <person name="Nishiyama T."/>
            <person name="Hasebe M."/>
            <person name="Maruyama T."/>
            <person name="Minagawa J."/>
            <person name="Obokata J."/>
            <person name="Shigenobu S."/>
        </authorList>
    </citation>
    <scope>NUCLEOTIDE SEQUENCE [LARGE SCALE GENOMIC DNA]</scope>
</reference>
<keyword evidence="2" id="KW-1185">Reference proteome</keyword>
<organism evidence="1 2">
    <name type="scientific">Plakobranchus ocellatus</name>
    <dbReference type="NCBI Taxonomy" id="259542"/>
    <lineage>
        <taxon>Eukaryota</taxon>
        <taxon>Metazoa</taxon>
        <taxon>Spiralia</taxon>
        <taxon>Lophotrochozoa</taxon>
        <taxon>Mollusca</taxon>
        <taxon>Gastropoda</taxon>
        <taxon>Heterobranchia</taxon>
        <taxon>Euthyneura</taxon>
        <taxon>Panpulmonata</taxon>
        <taxon>Sacoglossa</taxon>
        <taxon>Placobranchoidea</taxon>
        <taxon>Plakobranchidae</taxon>
        <taxon>Plakobranchus</taxon>
    </lineage>
</organism>
<accession>A0AAV4CZE9</accession>
<evidence type="ECO:0000313" key="1">
    <source>
        <dbReference type="EMBL" id="GFO37263.1"/>
    </source>
</evidence>
<name>A0AAV4CZE9_9GAST</name>